<gene>
    <name evidence="11" type="ORF">H2509_16575</name>
</gene>
<sequence>MARSGGRSKGAAFITGGSSGIGLALAERLAGEGHDLALFARRLEMLEEARADLLARFPDRRVLVFAVDVANEGSCAAAVQAASGALGAPEWAIANAGIARPGLFLQQPASDHLDQMATNYFGALHFARACAPLMRAAGGGRLVFVSSGAAFFGIHGYSAYAPSKFALRGLAEVLRVELQPHGISVTLAYPPDTDTPQLVAEGKTKPAATKAITAGGGLWQPRAVADHIVGKAKKGRFTAAPGFQMALLAFAHSLLAPALRRYQAAIVRKHPG</sequence>
<name>A0A839AGE6_9HYPH</name>
<evidence type="ECO:0000256" key="5">
    <source>
        <dbReference type="ARBA" id="ARBA00022857"/>
    </source>
</evidence>
<dbReference type="Proteomes" id="UP000541109">
    <property type="component" value="Unassembled WGS sequence"/>
</dbReference>
<feature type="domain" description="Ketoreductase" evidence="10">
    <location>
        <begin position="10"/>
        <end position="194"/>
    </location>
</feature>
<dbReference type="Gene3D" id="3.40.50.720">
    <property type="entry name" value="NAD(P)-binding Rossmann-like Domain"/>
    <property type="match status" value="1"/>
</dbReference>
<comment type="caution">
    <text evidence="11">The sequence shown here is derived from an EMBL/GenBank/DDBJ whole genome shotgun (WGS) entry which is preliminary data.</text>
</comment>
<keyword evidence="6" id="KW-0746">Sphingolipid metabolism</keyword>
<reference evidence="11 12" key="1">
    <citation type="submission" date="2020-07" db="EMBL/GenBank/DDBJ databases">
        <title>Stappia sp., F7233, whole genome shotgun sequencing project.</title>
        <authorList>
            <person name="Jiang S."/>
            <person name="Liu Z.W."/>
            <person name="Du Z.J."/>
        </authorList>
    </citation>
    <scope>NUCLEOTIDE SEQUENCE [LARGE SCALE GENOMIC DNA]</scope>
    <source>
        <strain evidence="11 12">F7233</strain>
    </source>
</reference>
<comment type="pathway">
    <text evidence="2">Lipid metabolism; sphingolipid metabolism.</text>
</comment>
<evidence type="ECO:0000256" key="2">
    <source>
        <dbReference type="ARBA" id="ARBA00004760"/>
    </source>
</evidence>
<evidence type="ECO:0000259" key="10">
    <source>
        <dbReference type="SMART" id="SM00822"/>
    </source>
</evidence>
<comment type="pathway">
    <text evidence="3">Sphingolipid metabolism.</text>
</comment>
<dbReference type="EC" id="1.1.1.102" evidence="9"/>
<dbReference type="GO" id="GO:0006666">
    <property type="term" value="P:3-keto-sphinganine metabolic process"/>
    <property type="evidence" value="ECO:0007669"/>
    <property type="project" value="InterPro"/>
</dbReference>
<evidence type="ECO:0000256" key="9">
    <source>
        <dbReference type="ARBA" id="ARBA00026112"/>
    </source>
</evidence>
<dbReference type="AlphaFoldDB" id="A0A839AGE6"/>
<dbReference type="PANTHER" id="PTHR43550:SF3">
    <property type="entry name" value="3-KETODIHYDROSPHINGOSINE REDUCTASE"/>
    <property type="match status" value="1"/>
</dbReference>
<proteinExistence type="predicted"/>
<dbReference type="RefSeq" id="WP_182167352.1">
    <property type="nucleotide sequence ID" value="NZ_JACFXV010000064.1"/>
</dbReference>
<dbReference type="GO" id="GO:0047560">
    <property type="term" value="F:3-dehydrosphinganine reductase activity"/>
    <property type="evidence" value="ECO:0007669"/>
    <property type="project" value="UniProtKB-EC"/>
</dbReference>
<evidence type="ECO:0000256" key="7">
    <source>
        <dbReference type="ARBA" id="ARBA00023002"/>
    </source>
</evidence>
<dbReference type="GO" id="GO:0030148">
    <property type="term" value="P:sphingolipid biosynthetic process"/>
    <property type="evidence" value="ECO:0007669"/>
    <property type="project" value="InterPro"/>
</dbReference>
<evidence type="ECO:0000256" key="3">
    <source>
        <dbReference type="ARBA" id="ARBA00004991"/>
    </source>
</evidence>
<evidence type="ECO:0000256" key="4">
    <source>
        <dbReference type="ARBA" id="ARBA00022824"/>
    </source>
</evidence>
<organism evidence="11 12">
    <name type="scientific">Stappia albiluteola</name>
    <dbReference type="NCBI Taxonomy" id="2758565"/>
    <lineage>
        <taxon>Bacteria</taxon>
        <taxon>Pseudomonadati</taxon>
        <taxon>Pseudomonadota</taxon>
        <taxon>Alphaproteobacteria</taxon>
        <taxon>Hyphomicrobiales</taxon>
        <taxon>Stappiaceae</taxon>
        <taxon>Stappia</taxon>
    </lineage>
</organism>
<dbReference type="InterPro" id="IPR045022">
    <property type="entry name" value="KDSR-like"/>
</dbReference>
<dbReference type="SUPFAM" id="SSF51735">
    <property type="entry name" value="NAD(P)-binding Rossmann-fold domains"/>
    <property type="match status" value="1"/>
</dbReference>
<dbReference type="InterPro" id="IPR057326">
    <property type="entry name" value="KR_dom"/>
</dbReference>
<dbReference type="CDD" id="cd08939">
    <property type="entry name" value="KDSR-like_SDR_c"/>
    <property type="match status" value="1"/>
</dbReference>
<keyword evidence="5" id="KW-0521">NADP</keyword>
<dbReference type="EMBL" id="JACFXV010000064">
    <property type="protein sequence ID" value="MBA5778741.1"/>
    <property type="molecule type" value="Genomic_DNA"/>
</dbReference>
<comment type="subcellular location">
    <subcellularLocation>
        <location evidence="1">Endoplasmic reticulum</location>
    </subcellularLocation>
</comment>
<keyword evidence="7" id="KW-0560">Oxidoreductase</keyword>
<keyword evidence="12" id="KW-1185">Reference proteome</keyword>
<dbReference type="InterPro" id="IPR002347">
    <property type="entry name" value="SDR_fam"/>
</dbReference>
<evidence type="ECO:0000256" key="8">
    <source>
        <dbReference type="ARBA" id="ARBA00023098"/>
    </source>
</evidence>
<evidence type="ECO:0000256" key="1">
    <source>
        <dbReference type="ARBA" id="ARBA00004240"/>
    </source>
</evidence>
<accession>A0A839AGE6</accession>
<dbReference type="InterPro" id="IPR036291">
    <property type="entry name" value="NAD(P)-bd_dom_sf"/>
</dbReference>
<protein>
    <recommendedName>
        <fullName evidence="9">3-dehydrosphinganine reductase</fullName>
        <ecNumber evidence="9">1.1.1.102</ecNumber>
    </recommendedName>
</protein>
<evidence type="ECO:0000256" key="6">
    <source>
        <dbReference type="ARBA" id="ARBA00022919"/>
    </source>
</evidence>
<dbReference type="PRINTS" id="PR00081">
    <property type="entry name" value="GDHRDH"/>
</dbReference>
<keyword evidence="8" id="KW-0443">Lipid metabolism</keyword>
<dbReference type="PANTHER" id="PTHR43550">
    <property type="entry name" value="3-KETODIHYDROSPHINGOSINE REDUCTASE"/>
    <property type="match status" value="1"/>
</dbReference>
<keyword evidence="4" id="KW-0256">Endoplasmic reticulum</keyword>
<evidence type="ECO:0000313" key="11">
    <source>
        <dbReference type="EMBL" id="MBA5778741.1"/>
    </source>
</evidence>
<evidence type="ECO:0000313" key="12">
    <source>
        <dbReference type="Proteomes" id="UP000541109"/>
    </source>
</evidence>
<dbReference type="SMART" id="SM00822">
    <property type="entry name" value="PKS_KR"/>
    <property type="match status" value="1"/>
</dbReference>
<dbReference type="Pfam" id="PF00106">
    <property type="entry name" value="adh_short"/>
    <property type="match status" value="1"/>
</dbReference>
<dbReference type="GO" id="GO:0016020">
    <property type="term" value="C:membrane"/>
    <property type="evidence" value="ECO:0007669"/>
    <property type="project" value="GOC"/>
</dbReference>